<dbReference type="PANTHER" id="PTHR10357:SF215">
    <property type="entry name" value="ALPHA-AMYLASE 1"/>
    <property type="match status" value="1"/>
</dbReference>
<evidence type="ECO:0000313" key="7">
    <source>
        <dbReference type="Proteomes" id="UP001566331"/>
    </source>
</evidence>
<evidence type="ECO:0000256" key="2">
    <source>
        <dbReference type="ARBA" id="ARBA00022723"/>
    </source>
</evidence>
<keyword evidence="3 4" id="KW-0732">Signal</keyword>
<organism evidence="6 7">
    <name type="scientific">Luteimonas salinilitoris</name>
    <dbReference type="NCBI Taxonomy" id="3237697"/>
    <lineage>
        <taxon>Bacteria</taxon>
        <taxon>Pseudomonadati</taxon>
        <taxon>Pseudomonadota</taxon>
        <taxon>Gammaproteobacteria</taxon>
        <taxon>Lysobacterales</taxon>
        <taxon>Lysobacteraceae</taxon>
        <taxon>Luteimonas</taxon>
    </lineage>
</organism>
<dbReference type="PROSITE" id="PS51257">
    <property type="entry name" value="PROKAR_LIPOPROTEIN"/>
    <property type="match status" value="1"/>
</dbReference>
<dbReference type="GO" id="GO:0016787">
    <property type="term" value="F:hydrolase activity"/>
    <property type="evidence" value="ECO:0007669"/>
    <property type="project" value="UniProtKB-KW"/>
</dbReference>
<dbReference type="InterPro" id="IPR017853">
    <property type="entry name" value="GH"/>
</dbReference>
<feature type="chain" id="PRO_5046200710" evidence="4">
    <location>
        <begin position="16"/>
        <end position="570"/>
    </location>
</feature>
<proteinExistence type="predicted"/>
<dbReference type="EMBL" id="JBFWIC010000011">
    <property type="protein sequence ID" value="MEZ0474908.1"/>
    <property type="molecule type" value="Genomic_DNA"/>
</dbReference>
<dbReference type="SUPFAM" id="SSF51445">
    <property type="entry name" value="(Trans)glycosidases"/>
    <property type="match status" value="1"/>
</dbReference>
<gene>
    <name evidence="6" type="ORF">AB6713_09820</name>
</gene>
<comment type="caution">
    <text evidence="6">The sequence shown here is derived from an EMBL/GenBank/DDBJ whole genome shotgun (WGS) entry which is preliminary data.</text>
</comment>
<dbReference type="Pfam" id="PF00128">
    <property type="entry name" value="Alpha-amylase"/>
    <property type="match status" value="1"/>
</dbReference>
<keyword evidence="2" id="KW-0479">Metal-binding</keyword>
<dbReference type="SMART" id="SM00642">
    <property type="entry name" value="Aamy"/>
    <property type="match status" value="1"/>
</dbReference>
<evidence type="ECO:0000256" key="1">
    <source>
        <dbReference type="ARBA" id="ARBA00001913"/>
    </source>
</evidence>
<keyword evidence="7" id="KW-1185">Reference proteome</keyword>
<dbReference type="InterPro" id="IPR006047">
    <property type="entry name" value="GH13_cat_dom"/>
</dbReference>
<dbReference type="CDD" id="cd11339">
    <property type="entry name" value="AmyAc_bac_CMD_like_2"/>
    <property type="match status" value="1"/>
</dbReference>
<dbReference type="PANTHER" id="PTHR10357">
    <property type="entry name" value="ALPHA-AMYLASE FAMILY MEMBER"/>
    <property type="match status" value="1"/>
</dbReference>
<dbReference type="Proteomes" id="UP001566331">
    <property type="component" value="Unassembled WGS sequence"/>
</dbReference>
<sequence length="570" mass="62178">MRRAWLGCVIALALAACTPDGPVPPETSPAPASAKSPAPGFYGTTEPFAENAVYFVVTDRFVNGDPSNDQRDQGRPHPSFDIPVECPDGIDGNIGYLGGDFKGILDNAGYIRGMGFTAVWITPIVDNPDQAFTGGDAISCGSSLTDRGKAAYHGYWGMNFYRLDEHLPSAGLDFAAFTAGMKAQGLKTVLDIVANHSSPAYTMPERQPGFGQVFDADGALVADHQNLPPAELDPANEPLHRFYSTKPDLAQLGDFDPASPEAMDYLVGAYLQWIGQGADAFRIDTIRHMPHPFWKEFSDRIRAEHPGFFMFAEAFDYDAAKIAAHTLPENGGVSVLDFPMKEAMQKVFAEGADFSLLADALHLQGDPYANPYELATFYDNHDMARMDAGDAGFIDAHNWLFTARGIPVVYYGSETGFMRGRGEHAGNRNYFGQARVDAAAGHPIQAALTRIANLRRQSPALQKGLQLDLRLQGDEAAFYRVYDDGDNAQIALVLLNKGDAARTMEVTEFLEPGDWRDGFDGTVQTVEGVLAAEVPAHGVRLFLHDAPPRRDDLRARLRSLMDHQPSSMLP</sequence>
<comment type="cofactor">
    <cofactor evidence="1">
        <name>Ca(2+)</name>
        <dbReference type="ChEBI" id="CHEBI:29108"/>
    </cofactor>
</comment>
<reference evidence="6 7" key="1">
    <citation type="submission" date="2024-07" db="EMBL/GenBank/DDBJ databases">
        <title>Luteimonas salilacus sp. nov., isolated from the shore soil of Salt Lake in Tibet of China.</title>
        <authorList>
            <person name="Zhang X."/>
            <person name="Li A."/>
        </authorList>
    </citation>
    <scope>NUCLEOTIDE SEQUENCE [LARGE SCALE GENOMIC DNA]</scope>
    <source>
        <strain evidence="6 7">B3-2-R+30</strain>
    </source>
</reference>
<feature type="domain" description="Glycosyl hydrolase family 13 catalytic" evidence="5">
    <location>
        <begin position="55"/>
        <end position="455"/>
    </location>
</feature>
<keyword evidence="6" id="KW-0378">Hydrolase</keyword>
<name>A0ABV4HQM9_9GAMM</name>
<evidence type="ECO:0000256" key="4">
    <source>
        <dbReference type="SAM" id="SignalP"/>
    </source>
</evidence>
<accession>A0ABV4HQM9</accession>
<feature type="signal peptide" evidence="4">
    <location>
        <begin position="1"/>
        <end position="15"/>
    </location>
</feature>
<dbReference type="RefSeq" id="WP_370562367.1">
    <property type="nucleotide sequence ID" value="NZ_JBFWIB010000001.1"/>
</dbReference>
<evidence type="ECO:0000313" key="6">
    <source>
        <dbReference type="EMBL" id="MEZ0474908.1"/>
    </source>
</evidence>
<evidence type="ECO:0000259" key="5">
    <source>
        <dbReference type="SMART" id="SM00642"/>
    </source>
</evidence>
<evidence type="ECO:0000256" key="3">
    <source>
        <dbReference type="ARBA" id="ARBA00022729"/>
    </source>
</evidence>
<dbReference type="Gene3D" id="3.20.20.80">
    <property type="entry name" value="Glycosidases"/>
    <property type="match status" value="1"/>
</dbReference>
<protein>
    <submittedName>
        <fullName evidence="6">Alpha-amylase family glycosyl hydrolase</fullName>
    </submittedName>
</protein>